<feature type="domain" description="Aminoglycoside phosphotransferase" evidence="1">
    <location>
        <begin position="80"/>
        <end position="267"/>
    </location>
</feature>
<proteinExistence type="predicted"/>
<dbReference type="PANTHER" id="PTHR21310:SF54">
    <property type="entry name" value="AMINOGLYCOSIDE PHOSPHOTRANSFERASE DOMAIN-CONTAINING PROTEIN"/>
    <property type="match status" value="1"/>
</dbReference>
<sequence>MITYRLGDQLISLELPDSTKKEIDFTDSSFFKTPNRHLPTPDQVRAISPDVRNRYKITPVRFENLNLIVKFSVDVTTVFQNDVPVPEVFGWRVDDEGFVFIYMELIKGPTLEECRVCLDTTQKKAITDQLSRIMGNLRRLKQDPSDPFIGSINRQHLLGRTFENQPKTGPIPSVKEFNDWFALLPSIRFCQRGDDPYRCFLPDTGEIKFTHADLHKGNMIVSSFDPVQIVIVDWAQSGWYPDYWEYCRACWACMKGDEWHEDFVAEFLEPRKDLCEVVAYYCYAIGSYF</sequence>
<dbReference type="Gene3D" id="3.90.1200.10">
    <property type="match status" value="1"/>
</dbReference>
<dbReference type="InterPro" id="IPR011009">
    <property type="entry name" value="Kinase-like_dom_sf"/>
</dbReference>
<dbReference type="InterPro" id="IPR051678">
    <property type="entry name" value="AGP_Transferase"/>
</dbReference>
<evidence type="ECO:0000259" key="1">
    <source>
        <dbReference type="Pfam" id="PF01636"/>
    </source>
</evidence>
<dbReference type="Proteomes" id="UP000325579">
    <property type="component" value="Unassembled WGS sequence"/>
</dbReference>
<gene>
    <name evidence="2" type="ORF">BDV37DRAFT_297069</name>
</gene>
<protein>
    <submittedName>
        <fullName evidence="2">Phosphotransferase enzyme family protein</fullName>
    </submittedName>
</protein>
<name>A0A5N6HSR2_9EURO</name>
<keyword evidence="3" id="KW-1185">Reference proteome</keyword>
<dbReference type="GeneID" id="43674939"/>
<dbReference type="AlphaFoldDB" id="A0A5N6HSR2"/>
<dbReference type="Pfam" id="PF01636">
    <property type="entry name" value="APH"/>
    <property type="match status" value="1"/>
</dbReference>
<accession>A0A5N7D360</accession>
<evidence type="ECO:0000313" key="2">
    <source>
        <dbReference type="EMBL" id="KAE8400268.1"/>
    </source>
</evidence>
<dbReference type="PANTHER" id="PTHR21310">
    <property type="entry name" value="AMINOGLYCOSIDE PHOSPHOTRANSFERASE-RELATED-RELATED"/>
    <property type="match status" value="1"/>
</dbReference>
<dbReference type="EMBL" id="ML736818">
    <property type="protein sequence ID" value="KAE8400268.1"/>
    <property type="molecule type" value="Genomic_DNA"/>
</dbReference>
<accession>A0A5N6HSR2</accession>
<evidence type="ECO:0000313" key="3">
    <source>
        <dbReference type="Proteomes" id="UP000325579"/>
    </source>
</evidence>
<dbReference type="InterPro" id="IPR002575">
    <property type="entry name" value="Aminoglycoside_PTrfase"/>
</dbReference>
<organism evidence="2 3">
    <name type="scientific">Aspergillus pseudonomiae</name>
    <dbReference type="NCBI Taxonomy" id="1506151"/>
    <lineage>
        <taxon>Eukaryota</taxon>
        <taxon>Fungi</taxon>
        <taxon>Dikarya</taxon>
        <taxon>Ascomycota</taxon>
        <taxon>Pezizomycotina</taxon>
        <taxon>Eurotiomycetes</taxon>
        <taxon>Eurotiomycetidae</taxon>
        <taxon>Eurotiales</taxon>
        <taxon>Aspergillaceae</taxon>
        <taxon>Aspergillus</taxon>
        <taxon>Aspergillus subgen. Circumdati</taxon>
    </lineage>
</organism>
<keyword evidence="2" id="KW-0808">Transferase</keyword>
<dbReference type="GO" id="GO:0016740">
    <property type="term" value="F:transferase activity"/>
    <property type="evidence" value="ECO:0007669"/>
    <property type="project" value="UniProtKB-KW"/>
</dbReference>
<reference evidence="2 3" key="1">
    <citation type="submission" date="2019-04" db="EMBL/GenBank/DDBJ databases">
        <authorList>
            <consortium name="DOE Joint Genome Institute"/>
            <person name="Mondo S."/>
            <person name="Kjaerbolling I."/>
            <person name="Vesth T."/>
            <person name="Frisvad J.C."/>
            <person name="Nybo J.L."/>
            <person name="Theobald S."/>
            <person name="Kildgaard S."/>
            <person name="Isbrandt T."/>
            <person name="Kuo A."/>
            <person name="Sato A."/>
            <person name="Lyhne E.K."/>
            <person name="Kogle M.E."/>
            <person name="Wiebenga A."/>
            <person name="Kun R.S."/>
            <person name="Lubbers R.J."/>
            <person name="Makela M.R."/>
            <person name="Barry K."/>
            <person name="Chovatia M."/>
            <person name="Clum A."/>
            <person name="Daum C."/>
            <person name="Haridas S."/>
            <person name="He G."/>
            <person name="LaButti K."/>
            <person name="Lipzen A."/>
            <person name="Riley R."/>
            <person name="Salamov A."/>
            <person name="Simmons B.A."/>
            <person name="Magnuson J.K."/>
            <person name="Henrissat B."/>
            <person name="Mortensen U.H."/>
            <person name="Larsen T.O."/>
            <person name="Devries R.P."/>
            <person name="Grigoriev I.V."/>
            <person name="Machida M."/>
            <person name="Baker S.E."/>
            <person name="Andersen M.R."/>
            <person name="Cantor M.N."/>
            <person name="Hua S.X."/>
        </authorList>
    </citation>
    <scope>NUCLEOTIDE SEQUENCE [LARGE SCALE GENOMIC DNA]</scope>
    <source>
        <strain evidence="2 3">CBS 119388</strain>
    </source>
</reference>
<dbReference type="RefSeq" id="XP_031937587.1">
    <property type="nucleotide sequence ID" value="XM_032090248.1"/>
</dbReference>
<dbReference type="SUPFAM" id="SSF56112">
    <property type="entry name" value="Protein kinase-like (PK-like)"/>
    <property type="match status" value="1"/>
</dbReference>
<dbReference type="OrthoDB" id="2906425at2759"/>